<accession>A0A8J6TG01</accession>
<name>A0A8J6TG01_9CHLR</name>
<comment type="caution">
    <text evidence="2">The sequence shown here is derived from an EMBL/GenBank/DDBJ whole genome shotgun (WGS) entry which is preliminary data.</text>
</comment>
<keyword evidence="1" id="KW-0175">Coiled coil</keyword>
<dbReference type="EMBL" id="JACNJN010000123">
    <property type="protein sequence ID" value="MBC8335788.1"/>
    <property type="molecule type" value="Genomic_DNA"/>
</dbReference>
<organism evidence="2 3">
    <name type="scientific">Candidatus Desulfolinea nitratireducens</name>
    <dbReference type="NCBI Taxonomy" id="2841698"/>
    <lineage>
        <taxon>Bacteria</taxon>
        <taxon>Bacillati</taxon>
        <taxon>Chloroflexota</taxon>
        <taxon>Anaerolineae</taxon>
        <taxon>Anaerolineales</taxon>
        <taxon>Anaerolineales incertae sedis</taxon>
        <taxon>Candidatus Desulfolinea</taxon>
    </lineage>
</organism>
<sequence length="117" mass="13229">MTSKSNDSAWTTKGGTLSHKTAQKEFGLTFDEIVAGINAGKLQYRENNTYGSPFLRLIRSEVEALVDEKYGKNYLNKKKWKKELSETKKTLKALKAQMLGLETRKAELLALLSDKDE</sequence>
<evidence type="ECO:0000313" key="2">
    <source>
        <dbReference type="EMBL" id="MBC8335788.1"/>
    </source>
</evidence>
<feature type="coiled-coil region" evidence="1">
    <location>
        <begin position="77"/>
        <end position="111"/>
    </location>
</feature>
<evidence type="ECO:0000256" key="1">
    <source>
        <dbReference type="SAM" id="Coils"/>
    </source>
</evidence>
<proteinExistence type="predicted"/>
<gene>
    <name evidence="2" type="ORF">H8E29_11005</name>
</gene>
<reference evidence="2 3" key="1">
    <citation type="submission" date="2020-08" db="EMBL/GenBank/DDBJ databases">
        <title>Bridging the membrane lipid divide: bacteria of the FCB group superphylum have the potential to synthesize archaeal ether lipids.</title>
        <authorList>
            <person name="Villanueva L."/>
            <person name="Von Meijenfeldt F.A.B."/>
            <person name="Westbye A.B."/>
            <person name="Yadav S."/>
            <person name="Hopmans E.C."/>
            <person name="Dutilh B.E."/>
            <person name="Sinninghe Damste J.S."/>
        </authorList>
    </citation>
    <scope>NUCLEOTIDE SEQUENCE [LARGE SCALE GENOMIC DNA]</scope>
    <source>
        <strain evidence="2">NIOZ-UU36</strain>
    </source>
</reference>
<dbReference type="AlphaFoldDB" id="A0A8J6TG01"/>
<protein>
    <submittedName>
        <fullName evidence="2">Uncharacterized protein</fullName>
    </submittedName>
</protein>
<evidence type="ECO:0000313" key="3">
    <source>
        <dbReference type="Proteomes" id="UP000614469"/>
    </source>
</evidence>
<dbReference type="Proteomes" id="UP000614469">
    <property type="component" value="Unassembled WGS sequence"/>
</dbReference>